<evidence type="ECO:0000313" key="8">
    <source>
        <dbReference type="Proteomes" id="UP000272706"/>
    </source>
</evidence>
<evidence type="ECO:0000256" key="3">
    <source>
        <dbReference type="ARBA" id="ARBA00022989"/>
    </source>
</evidence>
<feature type="transmembrane region" description="Helical" evidence="5">
    <location>
        <begin position="73"/>
        <end position="91"/>
    </location>
</feature>
<evidence type="ECO:0000259" key="6">
    <source>
        <dbReference type="Pfam" id="PF00892"/>
    </source>
</evidence>
<gene>
    <name evidence="7" type="ORF">D3227_02240</name>
</gene>
<dbReference type="InterPro" id="IPR037185">
    <property type="entry name" value="EmrE-like"/>
</dbReference>
<evidence type="ECO:0000256" key="5">
    <source>
        <dbReference type="SAM" id="Phobius"/>
    </source>
</evidence>
<dbReference type="PANTHER" id="PTHR32322:SF9">
    <property type="entry name" value="AMINO-ACID METABOLITE EFFLUX PUMP-RELATED"/>
    <property type="match status" value="1"/>
</dbReference>
<dbReference type="RefSeq" id="WP_120012029.1">
    <property type="nucleotide sequence ID" value="NZ_QZWZ01000001.1"/>
</dbReference>
<evidence type="ECO:0000313" key="7">
    <source>
        <dbReference type="EMBL" id="RJT42688.1"/>
    </source>
</evidence>
<comment type="caution">
    <text evidence="7">The sequence shown here is derived from an EMBL/GenBank/DDBJ whole genome shotgun (WGS) entry which is preliminary data.</text>
</comment>
<protein>
    <submittedName>
        <fullName evidence="7">EamA/RhaT family transporter</fullName>
    </submittedName>
</protein>
<evidence type="ECO:0000256" key="4">
    <source>
        <dbReference type="ARBA" id="ARBA00023136"/>
    </source>
</evidence>
<dbReference type="SUPFAM" id="SSF103481">
    <property type="entry name" value="Multidrug resistance efflux transporter EmrE"/>
    <property type="match status" value="2"/>
</dbReference>
<feature type="transmembrane region" description="Helical" evidence="5">
    <location>
        <begin position="155"/>
        <end position="175"/>
    </location>
</feature>
<feature type="transmembrane region" description="Helical" evidence="5">
    <location>
        <begin position="217"/>
        <end position="240"/>
    </location>
</feature>
<dbReference type="AlphaFoldDB" id="A0A3A5L6Y8"/>
<keyword evidence="4 5" id="KW-0472">Membrane</keyword>
<keyword evidence="3 5" id="KW-1133">Transmembrane helix</keyword>
<keyword evidence="2 5" id="KW-0812">Transmembrane</keyword>
<feature type="domain" description="EamA" evidence="6">
    <location>
        <begin position="156"/>
        <end position="289"/>
    </location>
</feature>
<dbReference type="InterPro" id="IPR000620">
    <property type="entry name" value="EamA_dom"/>
</dbReference>
<feature type="transmembrane region" description="Helical" evidence="5">
    <location>
        <begin position="97"/>
        <end position="117"/>
    </location>
</feature>
<evidence type="ECO:0000256" key="2">
    <source>
        <dbReference type="ARBA" id="ARBA00022692"/>
    </source>
</evidence>
<dbReference type="EMBL" id="QZWZ01000001">
    <property type="protein sequence ID" value="RJT42688.1"/>
    <property type="molecule type" value="Genomic_DNA"/>
</dbReference>
<organism evidence="7 8">
    <name type="scientific">Mesorhizobium waimense</name>
    <dbReference type="NCBI Taxonomy" id="1300307"/>
    <lineage>
        <taxon>Bacteria</taxon>
        <taxon>Pseudomonadati</taxon>
        <taxon>Pseudomonadota</taxon>
        <taxon>Alphaproteobacteria</taxon>
        <taxon>Hyphomicrobiales</taxon>
        <taxon>Phyllobacteriaceae</taxon>
        <taxon>Mesorhizobium</taxon>
    </lineage>
</organism>
<evidence type="ECO:0000256" key="1">
    <source>
        <dbReference type="ARBA" id="ARBA00004141"/>
    </source>
</evidence>
<accession>A0A3A5L6Y8</accession>
<feature type="domain" description="EamA" evidence="6">
    <location>
        <begin position="13"/>
        <end position="143"/>
    </location>
</feature>
<keyword evidence="8" id="KW-1185">Reference proteome</keyword>
<dbReference type="PANTHER" id="PTHR32322">
    <property type="entry name" value="INNER MEMBRANE TRANSPORTER"/>
    <property type="match status" value="1"/>
</dbReference>
<feature type="transmembrane region" description="Helical" evidence="5">
    <location>
        <begin position="129"/>
        <end position="149"/>
    </location>
</feature>
<reference evidence="7 8" key="1">
    <citation type="submission" date="2018-09" db="EMBL/GenBank/DDBJ databases">
        <title>Mesorhizobium carmichaelinearum sp. nov. isolated from Carmichaelinea spp. root nodules in New Zealand.</title>
        <authorList>
            <person name="De Meyer S.E."/>
        </authorList>
    </citation>
    <scope>NUCLEOTIDE SEQUENCE [LARGE SCALE GENOMIC DNA]</scope>
    <source>
        <strain evidence="7 8">ICMP19557</strain>
    </source>
</reference>
<comment type="subcellular location">
    <subcellularLocation>
        <location evidence="1">Membrane</location>
        <topology evidence="1">Multi-pass membrane protein</topology>
    </subcellularLocation>
</comment>
<sequence length="300" mass="31085">MPAKPDMTTELALLGVLAVLWGASYSFIKVGVETIPPVTFIAGRTLIAGGILLALIRWRGLALPRDAVTWRRFMFQACLNSVVPFTLIAAAERSIDAGLATILNATSPIFTFLLTALITRHEPVTLRKLIGVGAGIAGICLIVGTEALGGLGHQLWAQLAVIAATVSYAGAAIFGRNFKGLDPMLPAAGSMICGAAILIPLSLVFDRPWTLSPSTASILALLGLSVFSTALAFSIFFRLIHTLGSVGTTSQAYLRVPIGVGIGALFLGESLGSTAWLGMGFVVAGVAAMTIPARKAALAG</sequence>
<dbReference type="Pfam" id="PF00892">
    <property type="entry name" value="EamA"/>
    <property type="match status" value="2"/>
</dbReference>
<feature type="transmembrane region" description="Helical" evidence="5">
    <location>
        <begin position="187"/>
        <end position="205"/>
    </location>
</feature>
<dbReference type="GO" id="GO:0016020">
    <property type="term" value="C:membrane"/>
    <property type="evidence" value="ECO:0007669"/>
    <property type="project" value="UniProtKB-SubCell"/>
</dbReference>
<proteinExistence type="predicted"/>
<dbReference type="OrthoDB" id="9810556at2"/>
<dbReference type="Proteomes" id="UP000272706">
    <property type="component" value="Unassembled WGS sequence"/>
</dbReference>
<feature type="transmembrane region" description="Helical" evidence="5">
    <location>
        <begin position="42"/>
        <end position="61"/>
    </location>
</feature>
<dbReference type="InterPro" id="IPR050638">
    <property type="entry name" value="AA-Vitamin_Transporters"/>
</dbReference>
<name>A0A3A5L6Y8_9HYPH</name>